<evidence type="ECO:0000313" key="1">
    <source>
        <dbReference type="EMBL" id="RZO19028.1"/>
    </source>
</evidence>
<name>A0A520MCU3_9GAMM</name>
<dbReference type="Proteomes" id="UP000318359">
    <property type="component" value="Unassembled WGS sequence"/>
</dbReference>
<accession>A0A520MCU3</accession>
<reference evidence="1 2" key="1">
    <citation type="submission" date="2019-02" db="EMBL/GenBank/DDBJ databases">
        <title>Prokaryotic population dynamics and viral predation in marine succession experiment using metagenomics: the confinement effect.</title>
        <authorList>
            <person name="Haro-Moreno J.M."/>
            <person name="Rodriguez-Valera F."/>
            <person name="Lopez-Perez M."/>
        </authorList>
    </citation>
    <scope>NUCLEOTIDE SEQUENCE [LARGE SCALE GENOMIC DNA]</scope>
    <source>
        <strain evidence="1">MED-G167</strain>
    </source>
</reference>
<proteinExistence type="predicted"/>
<organism evidence="1 2">
    <name type="scientific">SAR86 cluster bacterium</name>
    <dbReference type="NCBI Taxonomy" id="2030880"/>
    <lineage>
        <taxon>Bacteria</taxon>
        <taxon>Pseudomonadati</taxon>
        <taxon>Pseudomonadota</taxon>
        <taxon>Gammaproteobacteria</taxon>
        <taxon>SAR86 cluster</taxon>
    </lineage>
</organism>
<gene>
    <name evidence="1" type="ORF">EVB00_00200</name>
</gene>
<evidence type="ECO:0000313" key="2">
    <source>
        <dbReference type="Proteomes" id="UP000318359"/>
    </source>
</evidence>
<dbReference type="AlphaFoldDB" id="A0A520MCU3"/>
<comment type="caution">
    <text evidence="1">The sequence shown here is derived from an EMBL/GenBank/DDBJ whole genome shotgun (WGS) entry which is preliminary data.</text>
</comment>
<dbReference type="EMBL" id="SHBM01000002">
    <property type="protein sequence ID" value="RZO19028.1"/>
    <property type="molecule type" value="Genomic_DNA"/>
</dbReference>
<protein>
    <submittedName>
        <fullName evidence="1">Uncharacterized protein</fullName>
    </submittedName>
</protein>
<sequence length="105" mass="12201">MFLNSKKAQLYLQRLKESFLEENEVNKRMLDTYINYLEGAATEEEIEQANTQLKENLKSLGLGILTVLPFSPISIPYIVKKAKEYDIDIIPNWYKALSRDDDSLK</sequence>